<keyword evidence="5 11" id="KW-0547">Nucleotide-binding</keyword>
<dbReference type="PANTHER" id="PTHR43326:SF1">
    <property type="entry name" value="METHIONINE--TRNA LIGASE, MITOCHONDRIAL"/>
    <property type="match status" value="1"/>
</dbReference>
<dbReference type="Gene3D" id="3.40.50.620">
    <property type="entry name" value="HUPs"/>
    <property type="match status" value="1"/>
</dbReference>
<gene>
    <name evidence="13" type="ORF">A2803_01170</name>
</gene>
<dbReference type="InterPro" id="IPR015413">
    <property type="entry name" value="Methionyl/Leucyl_tRNA_Synth"/>
</dbReference>
<evidence type="ECO:0000256" key="8">
    <source>
        <dbReference type="ARBA" id="ARBA00023146"/>
    </source>
</evidence>
<dbReference type="GO" id="GO:0005524">
    <property type="term" value="F:ATP binding"/>
    <property type="evidence" value="ECO:0007669"/>
    <property type="project" value="UniProtKB-KW"/>
</dbReference>
<dbReference type="NCBIfam" id="TIGR00398">
    <property type="entry name" value="metG"/>
    <property type="match status" value="1"/>
</dbReference>
<dbReference type="Gene3D" id="1.10.730.10">
    <property type="entry name" value="Isoleucyl-tRNA Synthetase, Domain 1"/>
    <property type="match status" value="1"/>
</dbReference>
<evidence type="ECO:0000256" key="6">
    <source>
        <dbReference type="ARBA" id="ARBA00022840"/>
    </source>
</evidence>
<dbReference type="Pfam" id="PF09334">
    <property type="entry name" value="tRNA-synt_1g"/>
    <property type="match status" value="2"/>
</dbReference>
<dbReference type="SUPFAM" id="SSF52374">
    <property type="entry name" value="Nucleotidylyl transferase"/>
    <property type="match status" value="1"/>
</dbReference>
<dbReference type="InterPro" id="IPR009080">
    <property type="entry name" value="tRNAsynth_Ia_anticodon-bd"/>
</dbReference>
<sequence length="462" mass="53624">MQKKFFITTAIDYTNDVIHIGHSYQKILADCLARYHRLLGDKVYFLTGTDEHGQKVEKSAKEHGIDPKKFVDGIAEKDKNEWDTLDISYDRFIRTTDEDHKKVAQEFYTKSKENGDIYLDKYEGLYCEGCEAYYEEKDLIDGHCPFHPNKEIQKISEENYFFRLSKYQKFLEEHIASHPEFIQPESKRNEILSFIKHGLKDFSVSRQNVSWGIPIPGNPKHTIYVWFDALINYYTYGKEVGAWPADVHVLGKDNQRFHAIYWPAMLKSVDLPLPKTILVHDFFSLNGQKISKSLGNVILPSDLVKQFGVDAIRYFFLRYGPIVNDVNITIEKLRVAYNADLANGLGNLVARVAALCQKVDKPFSKEKPKRDKHIEHAMERFRPDEALTKIWEHVAHTDQYLSEAKPWEKEGEELFDILETAIEELKLISYYLSPFLPATAKKIQDQFNSANIKSGEPLFPRI</sequence>
<feature type="domain" description="Methionyl/Leucyl tRNA synthetase" evidence="12">
    <location>
        <begin position="6"/>
        <end position="146"/>
    </location>
</feature>
<dbReference type="PANTHER" id="PTHR43326">
    <property type="entry name" value="METHIONYL-TRNA SYNTHETASE"/>
    <property type="match status" value="1"/>
</dbReference>
<feature type="domain" description="Methionyl/Leucyl tRNA synthetase" evidence="12">
    <location>
        <begin position="156"/>
        <end position="352"/>
    </location>
</feature>
<dbReference type="PRINTS" id="PR01041">
    <property type="entry name" value="TRNASYNTHMET"/>
</dbReference>
<dbReference type="AlphaFoldDB" id="A0A1F7YYS4"/>
<dbReference type="InterPro" id="IPR014758">
    <property type="entry name" value="Met-tRNA_synth"/>
</dbReference>
<dbReference type="InterPro" id="IPR033911">
    <property type="entry name" value="MetRS_core"/>
</dbReference>
<dbReference type="Gene3D" id="2.170.220.10">
    <property type="match status" value="1"/>
</dbReference>
<evidence type="ECO:0000256" key="9">
    <source>
        <dbReference type="ARBA" id="ARBA00030904"/>
    </source>
</evidence>
<proteinExistence type="inferred from homology"/>
<comment type="function">
    <text evidence="1">Is required not only for elongation of protein synthesis but also for the initiation of all mRNA translation through initiator tRNA(fMet) aminoacylation.</text>
</comment>
<name>A0A1F7YYS4_9BACT</name>
<dbReference type="CDD" id="cd00814">
    <property type="entry name" value="MetRS_core"/>
    <property type="match status" value="1"/>
</dbReference>
<dbReference type="FunFam" id="2.170.220.10:FF:000001">
    <property type="entry name" value="methionine--tRNA ligase, mitochondrial"/>
    <property type="match status" value="1"/>
</dbReference>
<keyword evidence="7 11" id="KW-0648">Protein biosynthesis</keyword>
<dbReference type="InterPro" id="IPR023457">
    <property type="entry name" value="Met-tRNA_synth_2"/>
</dbReference>
<keyword evidence="4 11" id="KW-0436">Ligase</keyword>
<dbReference type="GO" id="GO:0006431">
    <property type="term" value="P:methionyl-tRNA aminoacylation"/>
    <property type="evidence" value="ECO:0007669"/>
    <property type="project" value="InterPro"/>
</dbReference>
<comment type="catalytic activity">
    <reaction evidence="10">
        <text>tRNA(Met) + L-methionine + ATP = L-methionyl-tRNA(Met) + AMP + diphosphate</text>
        <dbReference type="Rhea" id="RHEA:13481"/>
        <dbReference type="Rhea" id="RHEA-COMP:9667"/>
        <dbReference type="Rhea" id="RHEA-COMP:9698"/>
        <dbReference type="ChEBI" id="CHEBI:30616"/>
        <dbReference type="ChEBI" id="CHEBI:33019"/>
        <dbReference type="ChEBI" id="CHEBI:57844"/>
        <dbReference type="ChEBI" id="CHEBI:78442"/>
        <dbReference type="ChEBI" id="CHEBI:78530"/>
        <dbReference type="ChEBI" id="CHEBI:456215"/>
        <dbReference type="EC" id="6.1.1.10"/>
    </reaction>
</comment>
<dbReference type="EMBL" id="MGGP01000020">
    <property type="protein sequence ID" value="OGM31878.1"/>
    <property type="molecule type" value="Genomic_DNA"/>
</dbReference>
<dbReference type="SUPFAM" id="SSF47323">
    <property type="entry name" value="Anticodon-binding domain of a subclass of class I aminoacyl-tRNA synthetases"/>
    <property type="match status" value="1"/>
</dbReference>
<evidence type="ECO:0000256" key="2">
    <source>
        <dbReference type="ARBA" id="ARBA00012838"/>
    </source>
</evidence>
<keyword evidence="6 11" id="KW-0067">ATP-binding</keyword>
<dbReference type="Proteomes" id="UP000178870">
    <property type="component" value="Unassembled WGS sequence"/>
</dbReference>
<reference evidence="13 14" key="1">
    <citation type="journal article" date="2016" name="Nat. Commun.">
        <title>Thousands of microbial genomes shed light on interconnected biogeochemical processes in an aquifer system.</title>
        <authorList>
            <person name="Anantharaman K."/>
            <person name="Brown C.T."/>
            <person name="Hug L.A."/>
            <person name="Sharon I."/>
            <person name="Castelle C.J."/>
            <person name="Probst A.J."/>
            <person name="Thomas B.C."/>
            <person name="Singh A."/>
            <person name="Wilkins M.J."/>
            <person name="Karaoz U."/>
            <person name="Brodie E.L."/>
            <person name="Williams K.H."/>
            <person name="Hubbard S.S."/>
            <person name="Banfield J.F."/>
        </authorList>
    </citation>
    <scope>NUCLEOTIDE SEQUENCE [LARGE SCALE GENOMIC DNA]</scope>
</reference>
<evidence type="ECO:0000256" key="4">
    <source>
        <dbReference type="ARBA" id="ARBA00022598"/>
    </source>
</evidence>
<evidence type="ECO:0000256" key="10">
    <source>
        <dbReference type="ARBA" id="ARBA00047364"/>
    </source>
</evidence>
<evidence type="ECO:0000313" key="13">
    <source>
        <dbReference type="EMBL" id="OGM31878.1"/>
    </source>
</evidence>
<evidence type="ECO:0000256" key="1">
    <source>
        <dbReference type="ARBA" id="ARBA00003314"/>
    </source>
</evidence>
<dbReference type="InterPro" id="IPR014729">
    <property type="entry name" value="Rossmann-like_a/b/a_fold"/>
</dbReference>
<dbReference type="EC" id="6.1.1.10" evidence="2"/>
<accession>A0A1F7YYS4</accession>
<keyword evidence="8 11" id="KW-0030">Aminoacyl-tRNA synthetase</keyword>
<dbReference type="GO" id="GO:0004825">
    <property type="term" value="F:methionine-tRNA ligase activity"/>
    <property type="evidence" value="ECO:0007669"/>
    <property type="project" value="UniProtKB-EC"/>
</dbReference>
<evidence type="ECO:0000313" key="14">
    <source>
        <dbReference type="Proteomes" id="UP000178870"/>
    </source>
</evidence>
<organism evidence="13 14">
    <name type="scientific">Candidatus Woesebacteria bacterium RIFCSPHIGHO2_01_FULL_44_21</name>
    <dbReference type="NCBI Taxonomy" id="1802503"/>
    <lineage>
        <taxon>Bacteria</taxon>
        <taxon>Candidatus Woeseibacteriota</taxon>
    </lineage>
</organism>
<evidence type="ECO:0000256" key="7">
    <source>
        <dbReference type="ARBA" id="ARBA00022917"/>
    </source>
</evidence>
<comment type="caution">
    <text evidence="13">The sequence shown here is derived from an EMBL/GenBank/DDBJ whole genome shotgun (WGS) entry which is preliminary data.</text>
</comment>
<evidence type="ECO:0000256" key="11">
    <source>
        <dbReference type="RuleBase" id="RU363039"/>
    </source>
</evidence>
<evidence type="ECO:0000259" key="12">
    <source>
        <dbReference type="Pfam" id="PF09334"/>
    </source>
</evidence>
<protein>
    <recommendedName>
        <fullName evidence="3">Methionine--tRNA ligase</fullName>
        <ecNumber evidence="2">6.1.1.10</ecNumber>
    </recommendedName>
    <alternativeName>
        <fullName evidence="9">Methionyl-tRNA synthetase</fullName>
    </alternativeName>
</protein>
<evidence type="ECO:0000256" key="5">
    <source>
        <dbReference type="ARBA" id="ARBA00022741"/>
    </source>
</evidence>
<evidence type="ECO:0000256" key="3">
    <source>
        <dbReference type="ARBA" id="ARBA00018753"/>
    </source>
</evidence>
<comment type="similarity">
    <text evidence="11">Belongs to the class-I aminoacyl-tRNA synthetase family.</text>
</comment>